<dbReference type="Gene3D" id="6.10.140.1990">
    <property type="match status" value="1"/>
</dbReference>
<dbReference type="AlphaFoldDB" id="A0A2S6MZY1"/>
<dbReference type="Gene3D" id="2.40.50.100">
    <property type="match status" value="1"/>
</dbReference>
<name>A0A2S6MZY1_RHOGL</name>
<evidence type="ECO:0000256" key="1">
    <source>
        <dbReference type="SAM" id="Coils"/>
    </source>
</evidence>
<evidence type="ECO:0000313" key="5">
    <source>
        <dbReference type="Proteomes" id="UP000239724"/>
    </source>
</evidence>
<feature type="region of interest" description="Disordered" evidence="2">
    <location>
        <begin position="1"/>
        <end position="20"/>
    </location>
</feature>
<sequence length="392" mass="42139">MIQQASPPTTGLQEPRPPVQASVVVPPPINGDLVPVPSPPPRRSRRTVLLLLALLAGGLGGGTWWWLRAPPPLPAGIAFSNGRLEADEIDISTKFPGRIAEILAEEADRVTAGQVVARMDVRDLQTSLAQAEAQIAQARHAIAESEAVLAQIGSQVKLAAQELQRARTLVKGDYETRQVLDQRQSQFDAAVATYHGTEARIAMAKAALEGAIRNADLIRVNIADNTLVAPKNGPIQYRLANVGEVLAAGGKVFTMLDAGYVYMDVFLPTAIAGRVKLGDQARILLDALPGQPLPATVTFIASKNQFTPKMVETRSERDKLMFRVRVRVDPKALQILGADLHAGVPGLAYIRFDPHAGWPPFLELADQPPAPRQPTDPQPAPQQQPQPPAAGK</sequence>
<keyword evidence="3" id="KW-0812">Transmembrane</keyword>
<dbReference type="OrthoDB" id="9778236at2"/>
<feature type="coiled-coil region" evidence="1">
    <location>
        <begin position="121"/>
        <end position="148"/>
    </location>
</feature>
<dbReference type="PANTHER" id="PTHR30438">
    <property type="entry name" value="36 KDA ANTIGEN-RELATED"/>
    <property type="match status" value="1"/>
</dbReference>
<keyword evidence="3" id="KW-0472">Membrane</keyword>
<dbReference type="GO" id="GO:0005886">
    <property type="term" value="C:plasma membrane"/>
    <property type="evidence" value="ECO:0007669"/>
    <property type="project" value="TreeGrafter"/>
</dbReference>
<proteinExistence type="predicted"/>
<dbReference type="SUPFAM" id="SSF111369">
    <property type="entry name" value="HlyD-like secretion proteins"/>
    <property type="match status" value="1"/>
</dbReference>
<feature type="region of interest" description="Disordered" evidence="2">
    <location>
        <begin position="361"/>
        <end position="392"/>
    </location>
</feature>
<evidence type="ECO:0000256" key="2">
    <source>
        <dbReference type="SAM" id="MobiDB-lite"/>
    </source>
</evidence>
<dbReference type="PANTHER" id="PTHR30438:SF2">
    <property type="entry name" value="MEMBRANE PROTEIN"/>
    <property type="match status" value="1"/>
</dbReference>
<evidence type="ECO:0000313" key="4">
    <source>
        <dbReference type="EMBL" id="PPQ27912.1"/>
    </source>
</evidence>
<dbReference type="GO" id="GO:0019898">
    <property type="term" value="C:extrinsic component of membrane"/>
    <property type="evidence" value="ECO:0007669"/>
    <property type="project" value="InterPro"/>
</dbReference>
<accession>A0A2S6MZY1</accession>
<dbReference type="InterPro" id="IPR030190">
    <property type="entry name" value="MacA_alpha-hairpin_sf"/>
</dbReference>
<dbReference type="Gene3D" id="2.40.30.170">
    <property type="match status" value="1"/>
</dbReference>
<dbReference type="RefSeq" id="WP_104521785.1">
    <property type="nucleotide sequence ID" value="NZ_NHRY01000252.1"/>
</dbReference>
<dbReference type="GO" id="GO:1990961">
    <property type="term" value="P:xenobiotic detoxification by transmembrane export across the plasma membrane"/>
    <property type="evidence" value="ECO:0007669"/>
    <property type="project" value="InterPro"/>
</dbReference>
<organism evidence="4 5">
    <name type="scientific">Rhodopila globiformis</name>
    <name type="common">Rhodopseudomonas globiformis</name>
    <dbReference type="NCBI Taxonomy" id="1071"/>
    <lineage>
        <taxon>Bacteria</taxon>
        <taxon>Pseudomonadati</taxon>
        <taxon>Pseudomonadota</taxon>
        <taxon>Alphaproteobacteria</taxon>
        <taxon>Acetobacterales</taxon>
        <taxon>Acetobacteraceae</taxon>
        <taxon>Rhodopila</taxon>
    </lineage>
</organism>
<evidence type="ECO:0000256" key="3">
    <source>
        <dbReference type="SAM" id="Phobius"/>
    </source>
</evidence>
<gene>
    <name evidence="4" type="ORF">CCS01_26205</name>
</gene>
<reference evidence="4 5" key="1">
    <citation type="journal article" date="2018" name="Arch. Microbiol.">
        <title>New insights into the metabolic potential of the phototrophic purple bacterium Rhodopila globiformis DSM 161(T) from its draft genome sequence and evidence for a vanadium-dependent nitrogenase.</title>
        <authorList>
            <person name="Imhoff J.F."/>
            <person name="Rahn T."/>
            <person name="Kunzel S."/>
            <person name="Neulinger S.C."/>
        </authorList>
    </citation>
    <scope>NUCLEOTIDE SEQUENCE [LARGE SCALE GENOMIC DNA]</scope>
    <source>
        <strain evidence="4 5">DSM 161</strain>
    </source>
</reference>
<keyword evidence="3" id="KW-1133">Transmembrane helix</keyword>
<dbReference type="Proteomes" id="UP000239724">
    <property type="component" value="Unassembled WGS sequence"/>
</dbReference>
<keyword evidence="1" id="KW-0175">Coiled coil</keyword>
<protein>
    <submittedName>
        <fullName evidence="4">Uncharacterized protein</fullName>
    </submittedName>
</protein>
<feature type="compositionally biased region" description="Pro residues" evidence="2">
    <location>
        <begin position="368"/>
        <end position="392"/>
    </location>
</feature>
<comment type="caution">
    <text evidence="4">The sequence shown here is derived from an EMBL/GenBank/DDBJ whole genome shotgun (WGS) entry which is preliminary data.</text>
</comment>
<feature type="transmembrane region" description="Helical" evidence="3">
    <location>
        <begin position="48"/>
        <end position="67"/>
    </location>
</feature>
<keyword evidence="5" id="KW-1185">Reference proteome</keyword>
<dbReference type="EMBL" id="NHRY01000252">
    <property type="protein sequence ID" value="PPQ27912.1"/>
    <property type="molecule type" value="Genomic_DNA"/>
</dbReference>
<feature type="compositionally biased region" description="Polar residues" evidence="2">
    <location>
        <begin position="1"/>
        <end position="12"/>
    </location>
</feature>
<dbReference type="GO" id="GO:1990195">
    <property type="term" value="C:macrolide transmembrane transporter complex"/>
    <property type="evidence" value="ECO:0007669"/>
    <property type="project" value="InterPro"/>
</dbReference>